<dbReference type="KEGG" id="smam:Mal15_50500"/>
<dbReference type="Gene3D" id="3.40.50.150">
    <property type="entry name" value="Vaccinia Virus protein VP39"/>
    <property type="match status" value="1"/>
</dbReference>
<evidence type="ECO:0008006" key="3">
    <source>
        <dbReference type="Google" id="ProtNLM"/>
    </source>
</evidence>
<evidence type="ECO:0000313" key="2">
    <source>
        <dbReference type="Proteomes" id="UP000321353"/>
    </source>
</evidence>
<name>A0A5B9MJD1_9BACT</name>
<sequence length="267" mass="31153">MAATADKFDLYEQSVQTPEHEVEFFEQAYREAYKRKPLTLREDFCGTFAVCCKWVASSPRRTAFGVDLCDETLQWGRDHNLAKLKPAQQKRVTLLQQDVRDGNTPAADVLAAQNFSFWIFKTRPEVVEYFKIARSHLNDQGIMVMDMMGGGECFNEEHTDKRTIKKGKKGFDYHWKQESFNPITADASFSISFKFPDGSKLKRAFEYHWRFWTIPEVREMLAEAGFRESHVYWERENEEDPELDGGWYRCGCADSDPSWICYIVAIK</sequence>
<reference evidence="1 2" key="1">
    <citation type="submission" date="2019-02" db="EMBL/GenBank/DDBJ databases">
        <title>Planctomycetal bacteria perform biofilm scaping via a novel small molecule.</title>
        <authorList>
            <person name="Jeske O."/>
            <person name="Boedeker C."/>
            <person name="Wiegand S."/>
            <person name="Breitling P."/>
            <person name="Kallscheuer N."/>
            <person name="Jogler M."/>
            <person name="Rohde M."/>
            <person name="Petersen J."/>
            <person name="Medema M.H."/>
            <person name="Surup F."/>
            <person name="Jogler C."/>
        </authorList>
    </citation>
    <scope>NUCLEOTIDE SEQUENCE [LARGE SCALE GENOMIC DNA]</scope>
    <source>
        <strain evidence="1 2">Mal15</strain>
    </source>
</reference>
<proteinExistence type="predicted"/>
<dbReference type="PANTHER" id="PTHR37211:SF1">
    <property type="entry name" value="EXPRESSED PROTEIN"/>
    <property type="match status" value="1"/>
</dbReference>
<dbReference type="SUPFAM" id="SSF53335">
    <property type="entry name" value="S-adenosyl-L-methionine-dependent methyltransferases"/>
    <property type="match status" value="1"/>
</dbReference>
<keyword evidence="2" id="KW-1185">Reference proteome</keyword>
<accession>A0A5B9MJD1</accession>
<dbReference type="EMBL" id="CP036264">
    <property type="protein sequence ID" value="QEG00974.1"/>
    <property type="molecule type" value="Genomic_DNA"/>
</dbReference>
<evidence type="ECO:0000313" key="1">
    <source>
        <dbReference type="EMBL" id="QEG00974.1"/>
    </source>
</evidence>
<dbReference type="InterPro" id="IPR029063">
    <property type="entry name" value="SAM-dependent_MTases_sf"/>
</dbReference>
<dbReference type="PANTHER" id="PTHR37211">
    <property type="entry name" value="EXPRESSED PROTEIN"/>
    <property type="match status" value="1"/>
</dbReference>
<gene>
    <name evidence="1" type="ORF">Mal15_50500</name>
</gene>
<dbReference type="Gene3D" id="2.20.25.110">
    <property type="entry name" value="S-adenosyl-L-methionine-dependent methyltransferases"/>
    <property type="match status" value="1"/>
</dbReference>
<protein>
    <recommendedName>
        <fullName evidence="3">SAM-dependent methyltransferase</fullName>
    </recommendedName>
</protein>
<dbReference type="AlphaFoldDB" id="A0A5B9MJD1"/>
<dbReference type="Proteomes" id="UP000321353">
    <property type="component" value="Chromosome"/>
</dbReference>
<organism evidence="1 2">
    <name type="scientific">Stieleria maiorica</name>
    <dbReference type="NCBI Taxonomy" id="2795974"/>
    <lineage>
        <taxon>Bacteria</taxon>
        <taxon>Pseudomonadati</taxon>
        <taxon>Planctomycetota</taxon>
        <taxon>Planctomycetia</taxon>
        <taxon>Pirellulales</taxon>
        <taxon>Pirellulaceae</taxon>
        <taxon>Stieleria</taxon>
    </lineage>
</organism>